<evidence type="ECO:0008006" key="5">
    <source>
        <dbReference type="Google" id="ProtNLM"/>
    </source>
</evidence>
<sequence length="193" mass="20333">MEAVIAAPPALADLGTSVGKPGPTADTPTPERVSEESSLAAASFADRPAPTRRRRRHHGATAMGSRSLLGLLAFAVGLAVAVSALHSVIGCLQSALRQKGGMDRSSGIGSRRLVQAEETDSGVPGLPTYDEALRMSPHLPPDAPPRIRKGTDAPLLLLMKNAARTFGQLSSPQDREDQEMKLRGGRRWGLTVS</sequence>
<reference evidence="3 4" key="1">
    <citation type="journal article" date="2017" name="Int. J. Parasitol.">
        <title>The genome of the protozoan parasite Cystoisospora suis and a reverse vaccinology approach to identify vaccine candidates.</title>
        <authorList>
            <person name="Palmieri N."/>
            <person name="Shrestha A."/>
            <person name="Ruttkowski B."/>
            <person name="Beck T."/>
            <person name="Vogl C."/>
            <person name="Tomley F."/>
            <person name="Blake D.P."/>
            <person name="Joachim A."/>
        </authorList>
    </citation>
    <scope>NUCLEOTIDE SEQUENCE [LARGE SCALE GENOMIC DNA]</scope>
    <source>
        <strain evidence="3 4">Wien I</strain>
    </source>
</reference>
<name>A0A2C6KWV0_9APIC</name>
<feature type="compositionally biased region" description="Basic and acidic residues" evidence="1">
    <location>
        <begin position="173"/>
        <end position="182"/>
    </location>
</feature>
<dbReference type="VEuPathDB" id="ToxoDB:CSUI_005502"/>
<dbReference type="GeneID" id="94428889"/>
<evidence type="ECO:0000313" key="4">
    <source>
        <dbReference type="Proteomes" id="UP000221165"/>
    </source>
</evidence>
<dbReference type="AlphaFoldDB" id="A0A2C6KWV0"/>
<comment type="caution">
    <text evidence="3">The sequence shown here is derived from an EMBL/GenBank/DDBJ whole genome shotgun (WGS) entry which is preliminary data.</text>
</comment>
<feature type="transmembrane region" description="Helical" evidence="2">
    <location>
        <begin position="68"/>
        <end position="92"/>
    </location>
</feature>
<gene>
    <name evidence="3" type="ORF">CSUI_005502</name>
</gene>
<accession>A0A2C6KWV0</accession>
<keyword evidence="2" id="KW-0812">Transmembrane</keyword>
<dbReference type="EMBL" id="MIGC01002665">
    <property type="protein sequence ID" value="PHJ20658.1"/>
    <property type="molecule type" value="Genomic_DNA"/>
</dbReference>
<keyword evidence="4" id="KW-1185">Reference proteome</keyword>
<feature type="compositionally biased region" description="Basic residues" evidence="1">
    <location>
        <begin position="50"/>
        <end position="59"/>
    </location>
</feature>
<feature type="region of interest" description="Disordered" evidence="1">
    <location>
        <begin position="115"/>
        <end position="149"/>
    </location>
</feature>
<proteinExistence type="predicted"/>
<dbReference type="RefSeq" id="XP_067922344.1">
    <property type="nucleotide sequence ID" value="XM_068065678.1"/>
</dbReference>
<dbReference type="Proteomes" id="UP000221165">
    <property type="component" value="Unassembled WGS sequence"/>
</dbReference>
<evidence type="ECO:0000256" key="2">
    <source>
        <dbReference type="SAM" id="Phobius"/>
    </source>
</evidence>
<feature type="region of interest" description="Disordered" evidence="1">
    <location>
        <begin position="1"/>
        <end position="61"/>
    </location>
</feature>
<keyword evidence="2" id="KW-1133">Transmembrane helix</keyword>
<feature type="region of interest" description="Disordered" evidence="1">
    <location>
        <begin position="167"/>
        <end position="193"/>
    </location>
</feature>
<evidence type="ECO:0000256" key="1">
    <source>
        <dbReference type="SAM" id="MobiDB-lite"/>
    </source>
</evidence>
<evidence type="ECO:0000313" key="3">
    <source>
        <dbReference type="EMBL" id="PHJ20658.1"/>
    </source>
</evidence>
<protein>
    <recommendedName>
        <fullName evidence="5">Transmembrane protein</fullName>
    </recommendedName>
</protein>
<feature type="compositionally biased region" description="Low complexity" evidence="1">
    <location>
        <begin position="36"/>
        <end position="48"/>
    </location>
</feature>
<keyword evidence="2" id="KW-0472">Membrane</keyword>
<organism evidence="3 4">
    <name type="scientific">Cystoisospora suis</name>
    <dbReference type="NCBI Taxonomy" id="483139"/>
    <lineage>
        <taxon>Eukaryota</taxon>
        <taxon>Sar</taxon>
        <taxon>Alveolata</taxon>
        <taxon>Apicomplexa</taxon>
        <taxon>Conoidasida</taxon>
        <taxon>Coccidia</taxon>
        <taxon>Eucoccidiorida</taxon>
        <taxon>Eimeriorina</taxon>
        <taxon>Sarcocystidae</taxon>
        <taxon>Cystoisospora</taxon>
    </lineage>
</organism>